<evidence type="ECO:0000313" key="2">
    <source>
        <dbReference type="Proteomes" id="UP000268094"/>
    </source>
</evidence>
<sequence>MKIHRMLAVVAGLFLAGCGGGDDPGEDNPPPVTCSAANCTGCCFNNTCQTGNTASACGKAGATCKACNAAQVCKTEQACGADPAGVWFVQPTSAQITASNNGTAWDADGSAPDVFVEMQCPGATVASVTPEVESYTPAWTSGGCTATAARLLAEPWAFRVWDSDVSANDTITGVLLYQFREEDFTAGRVTLQPSGGMTSITLSVRKQP</sequence>
<accession>A0A3A8JGB9</accession>
<dbReference type="AlphaFoldDB" id="A0A3A8JGB9"/>
<reference evidence="2" key="1">
    <citation type="submission" date="2018-09" db="EMBL/GenBank/DDBJ databases">
        <authorList>
            <person name="Livingstone P.G."/>
            <person name="Whitworth D.E."/>
        </authorList>
    </citation>
    <scope>NUCLEOTIDE SEQUENCE [LARGE SCALE GENOMIC DNA]</scope>
    <source>
        <strain evidence="2">CA054A</strain>
    </source>
</reference>
<protein>
    <recommendedName>
        <fullName evidence="3">Lipoprotein</fullName>
    </recommendedName>
</protein>
<dbReference type="PROSITE" id="PS51257">
    <property type="entry name" value="PROKAR_LIPOPROTEIN"/>
    <property type="match status" value="1"/>
</dbReference>
<proteinExistence type="predicted"/>
<organism evidence="1 2">
    <name type="scientific">Corallococcus terminator</name>
    <dbReference type="NCBI Taxonomy" id="2316733"/>
    <lineage>
        <taxon>Bacteria</taxon>
        <taxon>Pseudomonadati</taxon>
        <taxon>Myxococcota</taxon>
        <taxon>Myxococcia</taxon>
        <taxon>Myxococcales</taxon>
        <taxon>Cystobacterineae</taxon>
        <taxon>Myxococcaceae</taxon>
        <taxon>Corallococcus</taxon>
    </lineage>
</organism>
<dbReference type="OrthoDB" id="5512887at2"/>
<name>A0A3A8JGB9_9BACT</name>
<keyword evidence="2" id="KW-1185">Reference proteome</keyword>
<comment type="caution">
    <text evidence="1">The sequence shown here is derived from an EMBL/GenBank/DDBJ whole genome shotgun (WGS) entry which is preliminary data.</text>
</comment>
<evidence type="ECO:0008006" key="3">
    <source>
        <dbReference type="Google" id="ProtNLM"/>
    </source>
</evidence>
<gene>
    <name evidence="1" type="ORF">D7V88_10330</name>
</gene>
<evidence type="ECO:0000313" key="1">
    <source>
        <dbReference type="EMBL" id="RKG90930.1"/>
    </source>
</evidence>
<dbReference type="EMBL" id="RAVZ01000050">
    <property type="protein sequence ID" value="RKG90930.1"/>
    <property type="molecule type" value="Genomic_DNA"/>
</dbReference>
<dbReference type="Proteomes" id="UP000268094">
    <property type="component" value="Unassembled WGS sequence"/>
</dbReference>